<dbReference type="RefSeq" id="WP_090970483.1">
    <property type="nucleotide sequence ID" value="NZ_FOLL01000001.1"/>
</dbReference>
<feature type="chain" id="PRO_5011503801" evidence="6">
    <location>
        <begin position="21"/>
        <end position="474"/>
    </location>
</feature>
<keyword evidence="10" id="KW-1185">Reference proteome</keyword>
<dbReference type="InterPro" id="IPR033985">
    <property type="entry name" value="SusD-like_N"/>
</dbReference>
<proteinExistence type="inferred from homology"/>
<evidence type="ECO:0000256" key="3">
    <source>
        <dbReference type="ARBA" id="ARBA00022729"/>
    </source>
</evidence>
<dbReference type="Pfam" id="PF07980">
    <property type="entry name" value="SusD_RagB"/>
    <property type="match status" value="1"/>
</dbReference>
<evidence type="ECO:0000256" key="4">
    <source>
        <dbReference type="ARBA" id="ARBA00023136"/>
    </source>
</evidence>
<protein>
    <submittedName>
        <fullName evidence="9">Starch-binding associating with outer membrane</fullName>
    </submittedName>
</protein>
<dbReference type="SUPFAM" id="SSF48452">
    <property type="entry name" value="TPR-like"/>
    <property type="match status" value="1"/>
</dbReference>
<dbReference type="EMBL" id="FOLL01000001">
    <property type="protein sequence ID" value="SFB83181.1"/>
    <property type="molecule type" value="Genomic_DNA"/>
</dbReference>
<evidence type="ECO:0000259" key="7">
    <source>
        <dbReference type="Pfam" id="PF07980"/>
    </source>
</evidence>
<evidence type="ECO:0000256" key="5">
    <source>
        <dbReference type="ARBA" id="ARBA00023237"/>
    </source>
</evidence>
<dbReference type="InterPro" id="IPR011990">
    <property type="entry name" value="TPR-like_helical_dom_sf"/>
</dbReference>
<dbReference type="GO" id="GO:0009279">
    <property type="term" value="C:cell outer membrane"/>
    <property type="evidence" value="ECO:0007669"/>
    <property type="project" value="UniProtKB-SubCell"/>
</dbReference>
<comment type="similarity">
    <text evidence="2">Belongs to the SusD family.</text>
</comment>
<evidence type="ECO:0000256" key="6">
    <source>
        <dbReference type="SAM" id="SignalP"/>
    </source>
</evidence>
<dbReference type="Pfam" id="PF14322">
    <property type="entry name" value="SusD-like_3"/>
    <property type="match status" value="1"/>
</dbReference>
<accession>A0A1I1E7T7</accession>
<evidence type="ECO:0000256" key="2">
    <source>
        <dbReference type="ARBA" id="ARBA00006275"/>
    </source>
</evidence>
<keyword evidence="5" id="KW-0998">Cell outer membrane</keyword>
<dbReference type="InterPro" id="IPR012944">
    <property type="entry name" value="SusD_RagB_dom"/>
</dbReference>
<reference evidence="10" key="1">
    <citation type="submission" date="2016-10" db="EMBL/GenBank/DDBJ databases">
        <authorList>
            <person name="Varghese N."/>
            <person name="Submissions S."/>
        </authorList>
    </citation>
    <scope>NUCLEOTIDE SEQUENCE [LARGE SCALE GENOMIC DNA]</scope>
    <source>
        <strain evidence="10">DSM 22900</strain>
    </source>
</reference>
<comment type="subcellular location">
    <subcellularLocation>
        <location evidence="1">Cell outer membrane</location>
    </subcellularLocation>
</comment>
<dbReference type="AlphaFoldDB" id="A0A1I1E7T7"/>
<evidence type="ECO:0000256" key="1">
    <source>
        <dbReference type="ARBA" id="ARBA00004442"/>
    </source>
</evidence>
<name>A0A1I1E7T7_9SPHI</name>
<sequence>MKNMKIYCFSAMIAMLAMTACNKLLDVQPTHAIDATEALNSVEAFETATTGVYSILRNTAQYGRQLIVYPELLGNTAAHSGRGTNLLDLSINARGSHMSPWRSGYEAIAQINIILDALVDFEGDAQWKNGIAGQLHFLRALFFHNMAKVYGYDPTARVASADRGTVPLNLKPVLSIDQIQNLERASTEDLYRQLYSDLELAYDYLAETPNSRAPHAVTQGAVAAFFSRVALYNGDYEKVIEEAEKALTSGVGTFSSRQSYFADWRATIHPESMFEVEFKVDQNVGVNNAIRADFTNRVDEAATAPNGRGVARVSDDLFALYEEQDVRKTLIWKGLGAASDDNQMTKFFSRGGTPNLDNVPVIRISEVYLNRAEAYARTAGMEQQAMADINMIRTRAGLNPVSGLTEDALINEVLKQRRLELAFEGHSFFDYKRLGMDIVKPNGQVFAFSDYRVLARIPWREFNANKNLRQNRGY</sequence>
<dbReference type="PROSITE" id="PS51257">
    <property type="entry name" value="PROKAR_LIPOPROTEIN"/>
    <property type="match status" value="1"/>
</dbReference>
<feature type="domain" description="RagB/SusD" evidence="7">
    <location>
        <begin position="353"/>
        <end position="474"/>
    </location>
</feature>
<evidence type="ECO:0000259" key="8">
    <source>
        <dbReference type="Pfam" id="PF14322"/>
    </source>
</evidence>
<keyword evidence="4" id="KW-0472">Membrane</keyword>
<gene>
    <name evidence="9" type="ORF">SAMN05421747_101396</name>
</gene>
<dbReference type="Proteomes" id="UP000199577">
    <property type="component" value="Unassembled WGS sequence"/>
</dbReference>
<evidence type="ECO:0000313" key="10">
    <source>
        <dbReference type="Proteomes" id="UP000199577"/>
    </source>
</evidence>
<keyword evidence="3 6" id="KW-0732">Signal</keyword>
<dbReference type="Gene3D" id="1.25.40.390">
    <property type="match status" value="1"/>
</dbReference>
<feature type="signal peptide" evidence="6">
    <location>
        <begin position="1"/>
        <end position="20"/>
    </location>
</feature>
<evidence type="ECO:0000313" key="9">
    <source>
        <dbReference type="EMBL" id="SFB83181.1"/>
    </source>
</evidence>
<dbReference type="STRING" id="623281.SAMN05421747_101396"/>
<feature type="domain" description="SusD-like N-terminal" evidence="8">
    <location>
        <begin position="25"/>
        <end position="231"/>
    </location>
</feature>
<organism evidence="9 10">
    <name type="scientific">Parapedobacter composti</name>
    <dbReference type="NCBI Taxonomy" id="623281"/>
    <lineage>
        <taxon>Bacteria</taxon>
        <taxon>Pseudomonadati</taxon>
        <taxon>Bacteroidota</taxon>
        <taxon>Sphingobacteriia</taxon>
        <taxon>Sphingobacteriales</taxon>
        <taxon>Sphingobacteriaceae</taxon>
        <taxon>Parapedobacter</taxon>
    </lineage>
</organism>
<dbReference type="OrthoDB" id="630434at2"/>